<name>A0A3B1BW90_9ZZZZ</name>
<evidence type="ECO:0000256" key="2">
    <source>
        <dbReference type="ARBA" id="ARBA00007634"/>
    </source>
</evidence>
<dbReference type="GO" id="GO:0015935">
    <property type="term" value="C:small ribosomal subunit"/>
    <property type="evidence" value="ECO:0007669"/>
    <property type="project" value="TreeGrafter"/>
</dbReference>
<dbReference type="GO" id="GO:0070181">
    <property type="term" value="F:small ribosomal subunit rRNA binding"/>
    <property type="evidence" value="ECO:0007669"/>
    <property type="project" value="TreeGrafter"/>
</dbReference>
<keyword evidence="4" id="KW-0694">RNA-binding</keyword>
<evidence type="ECO:0000313" key="7">
    <source>
        <dbReference type="EMBL" id="VAX22616.1"/>
    </source>
</evidence>
<reference evidence="7" key="1">
    <citation type="submission" date="2018-06" db="EMBL/GenBank/DDBJ databases">
        <authorList>
            <person name="Zhirakovskaya E."/>
        </authorList>
    </citation>
    <scope>NUCLEOTIDE SEQUENCE</scope>
</reference>
<dbReference type="EMBL" id="UOGC01000140">
    <property type="protein sequence ID" value="VAX22616.1"/>
    <property type="molecule type" value="Genomic_DNA"/>
</dbReference>
<organism evidence="7">
    <name type="scientific">hydrothermal vent metagenome</name>
    <dbReference type="NCBI Taxonomy" id="652676"/>
    <lineage>
        <taxon>unclassified sequences</taxon>
        <taxon>metagenomes</taxon>
        <taxon>ecological metagenomes</taxon>
    </lineage>
</organism>
<dbReference type="InterPro" id="IPR002583">
    <property type="entry name" value="Ribosomal_bS20"/>
</dbReference>
<gene>
    <name evidence="7" type="ORF">MNBD_NITROSPINAE01-334</name>
</gene>
<evidence type="ECO:0000256" key="1">
    <source>
        <dbReference type="ARBA" id="ARBA00003134"/>
    </source>
</evidence>
<keyword evidence="6" id="KW-0687">Ribonucleoprotein</keyword>
<sequence>MPNHKSAIKRVRQNNTRRVRNVTIVSSMRTDIKKARDVIASGDKDAAEKAVRTAVGALNSAASKGVIHKNCAARRVSRLALLQNKSAS</sequence>
<dbReference type="PANTHER" id="PTHR33398">
    <property type="entry name" value="30S RIBOSOMAL PROTEIN S20"/>
    <property type="match status" value="1"/>
</dbReference>
<dbReference type="SUPFAM" id="SSF46992">
    <property type="entry name" value="Ribosomal protein S20"/>
    <property type="match status" value="1"/>
</dbReference>
<dbReference type="NCBIfam" id="TIGR00029">
    <property type="entry name" value="S20"/>
    <property type="match status" value="1"/>
</dbReference>
<evidence type="ECO:0000256" key="3">
    <source>
        <dbReference type="ARBA" id="ARBA00022730"/>
    </source>
</evidence>
<evidence type="ECO:0000256" key="6">
    <source>
        <dbReference type="ARBA" id="ARBA00023274"/>
    </source>
</evidence>
<protein>
    <submittedName>
        <fullName evidence="7">SSU ribosomal protein S20p</fullName>
    </submittedName>
</protein>
<proteinExistence type="inferred from homology"/>
<accession>A0A3B1BW90</accession>
<dbReference type="Pfam" id="PF01649">
    <property type="entry name" value="Ribosomal_S20p"/>
    <property type="match status" value="1"/>
</dbReference>
<dbReference type="GO" id="GO:0003735">
    <property type="term" value="F:structural constituent of ribosome"/>
    <property type="evidence" value="ECO:0007669"/>
    <property type="project" value="InterPro"/>
</dbReference>
<dbReference type="FunFam" id="1.20.58.110:FF:000001">
    <property type="entry name" value="30S ribosomal protein S20"/>
    <property type="match status" value="1"/>
</dbReference>
<dbReference type="Gene3D" id="1.20.58.110">
    <property type="entry name" value="Ribosomal protein S20"/>
    <property type="match status" value="1"/>
</dbReference>
<comment type="function">
    <text evidence="1">Binds directly to 16S ribosomal RNA.</text>
</comment>
<dbReference type="AlphaFoldDB" id="A0A3B1BW90"/>
<evidence type="ECO:0000256" key="5">
    <source>
        <dbReference type="ARBA" id="ARBA00022980"/>
    </source>
</evidence>
<dbReference type="InterPro" id="IPR036510">
    <property type="entry name" value="Ribosomal_bS20_sf"/>
</dbReference>
<dbReference type="HAMAP" id="MF_00500">
    <property type="entry name" value="Ribosomal_bS20"/>
    <property type="match status" value="1"/>
</dbReference>
<dbReference type="GO" id="GO:0005829">
    <property type="term" value="C:cytosol"/>
    <property type="evidence" value="ECO:0007669"/>
    <property type="project" value="TreeGrafter"/>
</dbReference>
<comment type="similarity">
    <text evidence="2">Belongs to the bacterial ribosomal protein bS20 family.</text>
</comment>
<dbReference type="GO" id="GO:0006412">
    <property type="term" value="P:translation"/>
    <property type="evidence" value="ECO:0007669"/>
    <property type="project" value="InterPro"/>
</dbReference>
<keyword evidence="3" id="KW-0699">rRNA-binding</keyword>
<dbReference type="PANTHER" id="PTHR33398:SF1">
    <property type="entry name" value="SMALL RIBOSOMAL SUBUNIT PROTEIN BS20C"/>
    <property type="match status" value="1"/>
</dbReference>
<evidence type="ECO:0000256" key="4">
    <source>
        <dbReference type="ARBA" id="ARBA00022884"/>
    </source>
</evidence>
<keyword evidence="5 7" id="KW-0689">Ribosomal protein</keyword>